<dbReference type="Proteomes" id="UP000825258">
    <property type="component" value="Chromosome"/>
</dbReference>
<feature type="chain" id="PRO_5046650296" evidence="1">
    <location>
        <begin position="19"/>
        <end position="321"/>
    </location>
</feature>
<dbReference type="EMBL" id="AP024749">
    <property type="protein sequence ID" value="BCY28394.1"/>
    <property type="molecule type" value="Genomic_DNA"/>
</dbReference>
<keyword evidence="1" id="KW-0732">Signal</keyword>
<evidence type="ECO:0000313" key="3">
    <source>
        <dbReference type="Proteomes" id="UP000825258"/>
    </source>
</evidence>
<keyword evidence="3" id="KW-1185">Reference proteome</keyword>
<evidence type="ECO:0000313" key="2">
    <source>
        <dbReference type="EMBL" id="BCY28394.1"/>
    </source>
</evidence>
<feature type="signal peptide" evidence="1">
    <location>
        <begin position="1"/>
        <end position="18"/>
    </location>
</feature>
<organism evidence="2 3">
    <name type="scientific">Flavobacterium okayamense</name>
    <dbReference type="NCBI Taxonomy" id="2830782"/>
    <lineage>
        <taxon>Bacteria</taxon>
        <taxon>Pseudomonadati</taxon>
        <taxon>Bacteroidota</taxon>
        <taxon>Flavobacteriia</taxon>
        <taxon>Flavobacteriales</taxon>
        <taxon>Flavobacteriaceae</taxon>
        <taxon>Flavobacterium</taxon>
    </lineage>
</organism>
<sequence length="321" mass="38032">MKLIFSVYTLLVATFIYAQEPEVSYKDLGFTKKIKKVETFTYSMEDKMVLDRSSDSYIFDKNGNITHHEYHIYGKYASSTSENSTYENGLLVKREILVKDRPNFDAIITFQYDKKKNLVKKTYQSKLYKNDFTFSYDDKSQLFEIKGNYANNYSVERFYYEKERLVKSINQYFSRDSIQSETIKLYIHDEVVIECNPKNKLFIVYLNENLQNMVLKMKYPEPIQNLNGIETEITFEELSVLKLKEGLLNDRNKPFRLIEANEVKKQNEHKDWIAQAGIYFRHKKNENYISFRKITYADGSVSGSTDFDIFTVNELNSKLHE</sequence>
<proteinExistence type="predicted"/>
<evidence type="ECO:0000256" key="1">
    <source>
        <dbReference type="SAM" id="SignalP"/>
    </source>
</evidence>
<accession>A0ABN6HVC2</accession>
<reference evidence="2 3" key="1">
    <citation type="submission" date="2021-06" db="EMBL/GenBank/DDBJ databases">
        <title>Whole genome sequences of Flavobacterium sp. KK2020170 and assembly.</title>
        <authorList>
            <person name="Kitahara K."/>
            <person name="Miyoshi S."/>
            <person name="Uesaka K."/>
        </authorList>
    </citation>
    <scope>NUCLEOTIDE SEQUENCE [LARGE SCALE GENOMIC DNA]</scope>
    <source>
        <strain evidence="2 3">KK2020170</strain>
    </source>
</reference>
<protein>
    <submittedName>
        <fullName evidence="2">Uncharacterized protein</fullName>
    </submittedName>
</protein>
<name>A0ABN6HVC2_9FLAO</name>
<dbReference type="RefSeq" id="WP_221257514.1">
    <property type="nucleotide sequence ID" value="NZ_AP024749.1"/>
</dbReference>
<gene>
    <name evidence="2" type="ORF">KK2020170_12620</name>
</gene>
<dbReference type="Gene3D" id="2.180.10.10">
    <property type="entry name" value="RHS repeat-associated core"/>
    <property type="match status" value="1"/>
</dbReference>